<feature type="region of interest" description="Disordered" evidence="1">
    <location>
        <begin position="1"/>
        <end position="30"/>
    </location>
</feature>
<proteinExistence type="predicted"/>
<sequence>MLLPERHASDESYRYGFQGQEKDDELKGEGNSHNYKYRMHDPRIGRFFAIDPLSPKYPHNSPYAFSENRVIDAIELEGLENYIVHTRCFAPFAYFGPLFMAKGDNRGFTMDTDKQTTSRLSMITNFDLQAKRWDTFYFGSISTLFDIYETTSEPDQKGVKTSWGLSEHAYISGNDDAVIPFVDLLPESVSNFQSPDIDLHNYIIITSNLDKTKLYVSGIISGSAFPNAESFIEDPSGNKISLARFETPYGPQEGPLLHLWGDPNLGLDIYSLEIDIDENGNFLEAKTLLRTPDCSGVDCSDVRIKFKENKKNNDNGDKKKG</sequence>
<dbReference type="Proteomes" id="UP000619238">
    <property type="component" value="Unassembled WGS sequence"/>
</dbReference>
<dbReference type="EMBL" id="JACGWS010000009">
    <property type="protein sequence ID" value="MBC8756065.1"/>
    <property type="molecule type" value="Genomic_DNA"/>
</dbReference>
<dbReference type="InterPro" id="IPR022385">
    <property type="entry name" value="Rhs_assc_core"/>
</dbReference>
<reference evidence="2 3" key="1">
    <citation type="submission" date="2020-07" db="EMBL/GenBank/DDBJ databases">
        <title>Description of Kordia aestuariivivens sp. nov., isolated from a tidal flat.</title>
        <authorList>
            <person name="Park S."/>
            <person name="Yoon J.-H."/>
        </authorList>
    </citation>
    <scope>NUCLEOTIDE SEQUENCE [LARGE SCALE GENOMIC DNA]</scope>
    <source>
        <strain evidence="2 3">YSTF-M3</strain>
    </source>
</reference>
<accession>A0ABR7QBX8</accession>
<dbReference type="NCBIfam" id="TIGR03696">
    <property type="entry name" value="Rhs_assc_core"/>
    <property type="match status" value="1"/>
</dbReference>
<evidence type="ECO:0000313" key="2">
    <source>
        <dbReference type="EMBL" id="MBC8756065.1"/>
    </source>
</evidence>
<feature type="compositionally biased region" description="Basic and acidic residues" evidence="1">
    <location>
        <begin position="20"/>
        <end position="30"/>
    </location>
</feature>
<evidence type="ECO:0000313" key="3">
    <source>
        <dbReference type="Proteomes" id="UP000619238"/>
    </source>
</evidence>
<comment type="caution">
    <text evidence="2">The sequence shown here is derived from an EMBL/GenBank/DDBJ whole genome shotgun (WGS) entry which is preliminary data.</text>
</comment>
<evidence type="ECO:0000256" key="1">
    <source>
        <dbReference type="SAM" id="MobiDB-lite"/>
    </source>
</evidence>
<dbReference type="Gene3D" id="2.180.10.10">
    <property type="entry name" value="RHS repeat-associated core"/>
    <property type="match status" value="1"/>
</dbReference>
<name>A0ABR7QBX8_9FLAO</name>
<protein>
    <recommendedName>
        <fullName evidence="4">RHS repeat-associated core domain-containing protein</fullName>
    </recommendedName>
</protein>
<evidence type="ECO:0008006" key="4">
    <source>
        <dbReference type="Google" id="ProtNLM"/>
    </source>
</evidence>
<organism evidence="2 3">
    <name type="scientific">Kordia aestuariivivens</name>
    <dbReference type="NCBI Taxonomy" id="2759037"/>
    <lineage>
        <taxon>Bacteria</taxon>
        <taxon>Pseudomonadati</taxon>
        <taxon>Bacteroidota</taxon>
        <taxon>Flavobacteriia</taxon>
        <taxon>Flavobacteriales</taxon>
        <taxon>Flavobacteriaceae</taxon>
        <taxon>Kordia</taxon>
    </lineage>
</organism>
<feature type="compositionally biased region" description="Basic and acidic residues" evidence="1">
    <location>
        <begin position="1"/>
        <end position="13"/>
    </location>
</feature>
<keyword evidence="3" id="KW-1185">Reference proteome</keyword>
<gene>
    <name evidence="2" type="ORF">H2O64_15415</name>
</gene>